<dbReference type="VEuPathDB" id="AmoebaDB:NF0113430"/>
<dbReference type="OMA" id="NYINSAC"/>
<dbReference type="GeneID" id="68110073"/>
<keyword evidence="3" id="KW-1185">Reference proteome</keyword>
<keyword evidence="1" id="KW-0812">Transmembrane</keyword>
<keyword evidence="1" id="KW-1133">Transmembrane helix</keyword>
<proteinExistence type="predicted"/>
<sequence>MTRRGELKALRAAPPLAVLLLFFVFIAIGCRVQCAANLLEPPMTSMITSLSSTSSSTTSSTTTSSTSNVFGFNYTISTANVTILTYDLTSPANTKIRLVFHSPNLSSQFVPYQVMTLKLPKSDFQYFPKPYNPLELTLLGVYQVNIYPTNMNSIDKNNVTMDSLFIFPQGIVNTYASSVVQYLFENSQFVQISNTYSSPLGMNAFTLNNLTQTSVTFGVFGYQMTPRMDSSVTVTGPSIFQYTLDSSRQQYFTLTFPYQVLAQDTSPYFTLSDYYLGSSYSSSYLPSGYVALKSFTYSLSRSPPNTLGQEFIFNFDPFYGFTDSNGKSISILKSTLTCACASSSYSKYNILYNSVTSSGQLTCTPNGVACNYLVIIAKPTVTPSPSPSSPSSSITRLPLGGSISSYVDSNSGQKYFKVSMYSQTTVKLSIYSTSGYGFMKVKKDSLPSSTDYDQFEIVNSFTSSLTVTNYLYTSRELYIMVYPSSSSMSFTISATSHSIYDTSLYPAVVTGIVFACLFTLFSLIAIITIVYTISKHKNRQYV</sequence>
<accession>A0A6A5BXK1</accession>
<dbReference type="EMBL" id="VFQX01000030">
    <property type="protein sequence ID" value="KAF0978340.1"/>
    <property type="molecule type" value="Genomic_DNA"/>
</dbReference>
<name>A0A6A5BXK1_NAEFO</name>
<keyword evidence="1" id="KW-0472">Membrane</keyword>
<evidence type="ECO:0000313" key="3">
    <source>
        <dbReference type="Proteomes" id="UP000444721"/>
    </source>
</evidence>
<dbReference type="Proteomes" id="UP000444721">
    <property type="component" value="Unassembled WGS sequence"/>
</dbReference>
<dbReference type="PROSITE" id="PS51257">
    <property type="entry name" value="PROKAR_LIPOPROTEIN"/>
    <property type="match status" value="1"/>
</dbReference>
<dbReference type="OrthoDB" id="10522019at2759"/>
<dbReference type="VEuPathDB" id="AmoebaDB:FDP41_002855"/>
<organism evidence="2 3">
    <name type="scientific">Naegleria fowleri</name>
    <name type="common">Brain eating amoeba</name>
    <dbReference type="NCBI Taxonomy" id="5763"/>
    <lineage>
        <taxon>Eukaryota</taxon>
        <taxon>Discoba</taxon>
        <taxon>Heterolobosea</taxon>
        <taxon>Tetramitia</taxon>
        <taxon>Eutetramitia</taxon>
        <taxon>Vahlkampfiidae</taxon>
        <taxon>Naegleria</taxon>
    </lineage>
</organism>
<protein>
    <submittedName>
        <fullName evidence="2">Uncharacterized protein</fullName>
    </submittedName>
</protein>
<comment type="caution">
    <text evidence="2">The sequence shown here is derived from an EMBL/GenBank/DDBJ whole genome shotgun (WGS) entry which is preliminary data.</text>
</comment>
<feature type="transmembrane region" description="Helical" evidence="1">
    <location>
        <begin position="504"/>
        <end position="533"/>
    </location>
</feature>
<gene>
    <name evidence="2" type="ORF">FDP41_002855</name>
</gene>
<evidence type="ECO:0000256" key="1">
    <source>
        <dbReference type="SAM" id="Phobius"/>
    </source>
</evidence>
<reference evidence="2 3" key="1">
    <citation type="journal article" date="2019" name="Sci. Rep.">
        <title>Nanopore sequencing improves the draft genome of the human pathogenic amoeba Naegleria fowleri.</title>
        <authorList>
            <person name="Liechti N."/>
            <person name="Schurch N."/>
            <person name="Bruggmann R."/>
            <person name="Wittwer M."/>
        </authorList>
    </citation>
    <scope>NUCLEOTIDE SEQUENCE [LARGE SCALE GENOMIC DNA]</scope>
    <source>
        <strain evidence="2 3">ATCC 30894</strain>
    </source>
</reference>
<evidence type="ECO:0000313" key="2">
    <source>
        <dbReference type="EMBL" id="KAF0978340.1"/>
    </source>
</evidence>
<dbReference type="RefSeq" id="XP_044563053.1">
    <property type="nucleotide sequence ID" value="XM_044706095.1"/>
</dbReference>
<dbReference type="VEuPathDB" id="AmoebaDB:NfTy_056090"/>
<dbReference type="AlphaFoldDB" id="A0A6A5BXK1"/>